<sequence length="140" mass="15569">LDSAQVVHFQLTLKDLPYGSSGWTGVAFGSTMRSGLDVIVVRLINSRVSVNDESVFGIRSPWPDQRQNVKTEMSSINNGVLQARFSRPLATNDVYGDRALNGCQPWQFPVTLSRLAPDGSLHMHQLTPRSRIVCIDQCRL</sequence>
<evidence type="ECO:0000313" key="2">
    <source>
        <dbReference type="WBParaSite" id="ASIM_0001007501-mRNA-1"/>
    </source>
</evidence>
<organism evidence="2">
    <name type="scientific">Anisakis simplex</name>
    <name type="common">Herring worm</name>
    <dbReference type="NCBI Taxonomy" id="6269"/>
    <lineage>
        <taxon>Eukaryota</taxon>
        <taxon>Metazoa</taxon>
        <taxon>Ecdysozoa</taxon>
        <taxon>Nematoda</taxon>
        <taxon>Chromadorea</taxon>
        <taxon>Rhabditida</taxon>
        <taxon>Spirurina</taxon>
        <taxon>Ascaridomorpha</taxon>
        <taxon>Ascaridoidea</taxon>
        <taxon>Anisakidae</taxon>
        <taxon>Anisakis</taxon>
        <taxon>Anisakis simplex complex</taxon>
    </lineage>
</organism>
<dbReference type="SMART" id="SM00664">
    <property type="entry name" value="DoH"/>
    <property type="match status" value="1"/>
</dbReference>
<protein>
    <submittedName>
        <fullName evidence="2">DOMON domain-containing protein</fullName>
    </submittedName>
</protein>
<evidence type="ECO:0000259" key="1">
    <source>
        <dbReference type="PROSITE" id="PS50836"/>
    </source>
</evidence>
<dbReference type="InterPro" id="IPR005018">
    <property type="entry name" value="DOMON_domain"/>
</dbReference>
<accession>A0A0M3JQW0</accession>
<proteinExistence type="predicted"/>
<dbReference type="WBParaSite" id="ASIM_0001007501-mRNA-1">
    <property type="protein sequence ID" value="ASIM_0001007501-mRNA-1"/>
    <property type="gene ID" value="ASIM_0001007501"/>
</dbReference>
<dbReference type="CDD" id="cd09631">
    <property type="entry name" value="DOMON_DOH"/>
    <property type="match status" value="1"/>
</dbReference>
<dbReference type="InterPro" id="IPR045266">
    <property type="entry name" value="DOH_DOMON"/>
</dbReference>
<name>A0A0M3JQW0_ANISI</name>
<dbReference type="PANTHER" id="PTHR36516">
    <property type="entry name" value="PROTEIN CBG04168-RELATED"/>
    <property type="match status" value="1"/>
</dbReference>
<dbReference type="AlphaFoldDB" id="A0A0M3JQW0"/>
<dbReference type="PANTHER" id="PTHR36516:SF6">
    <property type="entry name" value="DOMON DOMAIN-CONTAINING PROTEIN"/>
    <property type="match status" value="1"/>
</dbReference>
<dbReference type="Pfam" id="PF03351">
    <property type="entry name" value="DOMON"/>
    <property type="match status" value="1"/>
</dbReference>
<dbReference type="PROSITE" id="PS50836">
    <property type="entry name" value="DOMON"/>
    <property type="match status" value="1"/>
</dbReference>
<reference evidence="2" key="1">
    <citation type="submission" date="2017-02" db="UniProtKB">
        <authorList>
            <consortium name="WormBaseParasite"/>
        </authorList>
    </citation>
    <scope>IDENTIFICATION</scope>
</reference>
<feature type="domain" description="DOMON" evidence="1">
    <location>
        <begin position="1"/>
        <end position="113"/>
    </location>
</feature>